<proteinExistence type="predicted"/>
<dbReference type="Proteomes" id="UP000641741">
    <property type="component" value="Unassembled WGS sequence"/>
</dbReference>
<gene>
    <name evidence="2" type="ORF">H8S02_05555</name>
</gene>
<evidence type="ECO:0000259" key="1">
    <source>
        <dbReference type="Pfam" id="PF09924"/>
    </source>
</evidence>
<evidence type="ECO:0000313" key="2">
    <source>
        <dbReference type="EMBL" id="MBC5695412.1"/>
    </source>
</evidence>
<protein>
    <submittedName>
        <fullName evidence="2">DUF2156 domain-containing protein</fullName>
    </submittedName>
</protein>
<sequence>MLPFREITLEDKAAVEKCGSHYNYHLCERCFVDLFMWRSHYNTRICFLDGFFLIKMSPLDGGHDCYLAPVGNGDLGAALDALEQDAAERGIPFVIVSVAEPMIERIEAVRPGKFAFSHDTEDGDDYIYLAEKLSTLSGKKLQSKRNLVNRFKTAYENRWSYEDMTKDNIKDAFAFHVHWCNLNGCAHERDFEGETCAIVQALHNFDYLNLRGGLLRLDGEVIAFTFGCKATPDMYVVQIEKADHTIQGAYQMINQQFVQRNCTDVMYVNREEDLGLEGLRKAKKSYYPVMRGVKYMAVPKE</sequence>
<dbReference type="InterPro" id="IPR024320">
    <property type="entry name" value="LPG_synthase_C"/>
</dbReference>
<dbReference type="InterPro" id="IPR016181">
    <property type="entry name" value="Acyl_CoA_acyltransferase"/>
</dbReference>
<dbReference type="Gene3D" id="3.40.630.30">
    <property type="match status" value="1"/>
</dbReference>
<dbReference type="PANTHER" id="PTHR41373:SF1">
    <property type="entry name" value="PHOSPHATIDYLGLYCEROL LYSYLTRANSFERASE C-TERMINAL DOMAIN-CONTAINING PROTEIN"/>
    <property type="match status" value="1"/>
</dbReference>
<dbReference type="RefSeq" id="WP_186969674.1">
    <property type="nucleotide sequence ID" value="NZ_JACOPK010000004.1"/>
</dbReference>
<name>A0ABR7GM71_9FIRM</name>
<dbReference type="EMBL" id="JACOPK010000004">
    <property type="protein sequence ID" value="MBC5695412.1"/>
    <property type="molecule type" value="Genomic_DNA"/>
</dbReference>
<dbReference type="Pfam" id="PF09924">
    <property type="entry name" value="LPG_synthase_C"/>
    <property type="match status" value="1"/>
</dbReference>
<comment type="caution">
    <text evidence="2">The sequence shown here is derived from an EMBL/GenBank/DDBJ whole genome shotgun (WGS) entry which is preliminary data.</text>
</comment>
<accession>A0ABR7GM71</accession>
<dbReference type="SUPFAM" id="SSF55729">
    <property type="entry name" value="Acyl-CoA N-acyltransferases (Nat)"/>
    <property type="match status" value="2"/>
</dbReference>
<dbReference type="PANTHER" id="PTHR41373">
    <property type="entry name" value="DUF2156 DOMAIN-CONTAINING PROTEIN"/>
    <property type="match status" value="1"/>
</dbReference>
<keyword evidence="3" id="KW-1185">Reference proteome</keyword>
<organism evidence="2 3">
    <name type="scientific">Agathobaculum hominis</name>
    <dbReference type="NCBI Taxonomy" id="2763014"/>
    <lineage>
        <taxon>Bacteria</taxon>
        <taxon>Bacillati</taxon>
        <taxon>Bacillota</taxon>
        <taxon>Clostridia</taxon>
        <taxon>Eubacteriales</taxon>
        <taxon>Butyricicoccaceae</taxon>
        <taxon>Agathobaculum</taxon>
    </lineage>
</organism>
<evidence type="ECO:0000313" key="3">
    <source>
        <dbReference type="Proteomes" id="UP000641741"/>
    </source>
</evidence>
<dbReference type="PIRSF" id="PIRSF018688">
    <property type="entry name" value="UCP018688"/>
    <property type="match status" value="1"/>
</dbReference>
<reference evidence="2 3" key="1">
    <citation type="submission" date="2020-08" db="EMBL/GenBank/DDBJ databases">
        <title>Genome public.</title>
        <authorList>
            <person name="Liu C."/>
            <person name="Sun Q."/>
        </authorList>
    </citation>
    <scope>NUCLEOTIDE SEQUENCE [LARGE SCALE GENOMIC DNA]</scope>
    <source>
        <strain evidence="2 3">M2</strain>
    </source>
</reference>
<feature type="domain" description="Phosphatidylglycerol lysyltransferase C-terminal" evidence="1">
    <location>
        <begin position="25"/>
        <end position="297"/>
    </location>
</feature>
<dbReference type="InterPro" id="IPR016732">
    <property type="entry name" value="UCP018688"/>
</dbReference>